<protein>
    <submittedName>
        <fullName evidence="1">Uncharacterized protein</fullName>
    </submittedName>
</protein>
<keyword evidence="2" id="KW-1185">Reference proteome</keyword>
<organism evidence="1 2">
    <name type="scientific">Leucogyrophana mollusca</name>
    <dbReference type="NCBI Taxonomy" id="85980"/>
    <lineage>
        <taxon>Eukaryota</taxon>
        <taxon>Fungi</taxon>
        <taxon>Dikarya</taxon>
        <taxon>Basidiomycota</taxon>
        <taxon>Agaricomycotina</taxon>
        <taxon>Agaricomycetes</taxon>
        <taxon>Agaricomycetidae</taxon>
        <taxon>Boletales</taxon>
        <taxon>Boletales incertae sedis</taxon>
        <taxon>Leucogyrophana</taxon>
    </lineage>
</organism>
<feature type="non-terminal residue" evidence="1">
    <location>
        <position position="195"/>
    </location>
</feature>
<name>A0ACB8AZ74_9AGAM</name>
<comment type="caution">
    <text evidence="1">The sequence shown here is derived from an EMBL/GenBank/DDBJ whole genome shotgun (WGS) entry which is preliminary data.</text>
</comment>
<dbReference type="EMBL" id="MU266768">
    <property type="protein sequence ID" value="KAH7918560.1"/>
    <property type="molecule type" value="Genomic_DNA"/>
</dbReference>
<gene>
    <name evidence="1" type="ORF">BV22DRAFT_979185</name>
</gene>
<dbReference type="Proteomes" id="UP000790709">
    <property type="component" value="Unassembled WGS sequence"/>
</dbReference>
<sequence>ETRAHRRLLLQPYARPLTMFSSRRELLSCLVDIIDAHLHVVKRGVLHRDISLNNVMIYLECTAAGATMRGLLVDFDYATLMNRPGRTISPGDRTVSHGTIPFIAIGILMQFTNNAVAQIHTVAHDLESIVYVIIYILVLYNGPHDQLRTDKEFRDTPLLVWVNGDWNSRASSKRSQMAAPSMLLQAISPYFNPFQ</sequence>
<evidence type="ECO:0000313" key="1">
    <source>
        <dbReference type="EMBL" id="KAH7918560.1"/>
    </source>
</evidence>
<evidence type="ECO:0000313" key="2">
    <source>
        <dbReference type="Proteomes" id="UP000790709"/>
    </source>
</evidence>
<proteinExistence type="predicted"/>
<accession>A0ACB8AZ74</accession>
<reference evidence="1" key="1">
    <citation type="journal article" date="2021" name="New Phytol.">
        <title>Evolutionary innovations through gain and loss of genes in the ectomycorrhizal Boletales.</title>
        <authorList>
            <person name="Wu G."/>
            <person name="Miyauchi S."/>
            <person name="Morin E."/>
            <person name="Kuo A."/>
            <person name="Drula E."/>
            <person name="Varga T."/>
            <person name="Kohler A."/>
            <person name="Feng B."/>
            <person name="Cao Y."/>
            <person name="Lipzen A."/>
            <person name="Daum C."/>
            <person name="Hundley H."/>
            <person name="Pangilinan J."/>
            <person name="Johnson J."/>
            <person name="Barry K."/>
            <person name="LaButti K."/>
            <person name="Ng V."/>
            <person name="Ahrendt S."/>
            <person name="Min B."/>
            <person name="Choi I.G."/>
            <person name="Park H."/>
            <person name="Plett J.M."/>
            <person name="Magnuson J."/>
            <person name="Spatafora J.W."/>
            <person name="Nagy L.G."/>
            <person name="Henrissat B."/>
            <person name="Grigoriev I.V."/>
            <person name="Yang Z.L."/>
            <person name="Xu J."/>
            <person name="Martin F.M."/>
        </authorList>
    </citation>
    <scope>NUCLEOTIDE SEQUENCE</scope>
    <source>
        <strain evidence="1">KUC20120723A-06</strain>
    </source>
</reference>
<feature type="non-terminal residue" evidence="1">
    <location>
        <position position="1"/>
    </location>
</feature>